<accession>G8UJI2</accession>
<dbReference type="PATRIC" id="fig|203275.8.peg.233"/>
<name>G8UJI2_TANFA</name>
<dbReference type="Proteomes" id="UP000005436">
    <property type="component" value="Chromosome"/>
</dbReference>
<proteinExistence type="predicted"/>
<evidence type="ECO:0000313" key="1">
    <source>
        <dbReference type="EMBL" id="AEW20841.1"/>
    </source>
</evidence>
<dbReference type="AlphaFoldDB" id="G8UJI2"/>
<evidence type="ECO:0000313" key="2">
    <source>
        <dbReference type="Proteomes" id="UP000005436"/>
    </source>
</evidence>
<dbReference type="EMBL" id="CP003191">
    <property type="protein sequence ID" value="AEW20841.1"/>
    <property type="molecule type" value="Genomic_DNA"/>
</dbReference>
<dbReference type="STRING" id="203275.BFO_0255"/>
<reference evidence="2" key="1">
    <citation type="submission" date="2011-12" db="EMBL/GenBank/DDBJ databases">
        <title>Complete sequence of Tannerella forsythia ATCC 43037.</title>
        <authorList>
            <person name="Dewhirst F."/>
            <person name="Tanner A."/>
            <person name="Izard J."/>
            <person name="Brinkac L."/>
            <person name="Durkin A.S."/>
            <person name="Hostetler J."/>
            <person name="Shetty J."/>
            <person name="Torralba M."/>
            <person name="Gill S."/>
            <person name="Nelson K."/>
        </authorList>
    </citation>
    <scope>NUCLEOTIDE SEQUENCE [LARGE SCALE GENOMIC DNA]</scope>
    <source>
        <strain evidence="2">ATCC 43037 / JCM 10827 / CCUG 33226 / KCTC 5666 / FDC 338</strain>
    </source>
</reference>
<sequence length="42" mass="5224">MSCLFVNRELYMRRRYAQKRIGCAFSYLKTLKSEIIHYFCKR</sequence>
<keyword evidence="2" id="KW-1185">Reference proteome</keyword>
<dbReference type="KEGG" id="tfo:BFO_0255"/>
<gene>
    <name evidence="1" type="ordered locus">BFO_0255</name>
</gene>
<dbReference type="HOGENOM" id="CLU_3258989_0_0_10"/>
<organism evidence="1 2">
    <name type="scientific">Tannerella forsythia (strain ATCC 43037 / JCM 10827 / CCUG 21028 A / KCTC 5666 / FDC 338)</name>
    <name type="common">Bacteroides forsythus</name>
    <dbReference type="NCBI Taxonomy" id="203275"/>
    <lineage>
        <taxon>Bacteria</taxon>
        <taxon>Pseudomonadati</taxon>
        <taxon>Bacteroidota</taxon>
        <taxon>Bacteroidia</taxon>
        <taxon>Bacteroidales</taxon>
        <taxon>Tannerellaceae</taxon>
        <taxon>Tannerella</taxon>
    </lineage>
</organism>
<protein>
    <submittedName>
        <fullName evidence="1">Uncharacterized protein</fullName>
    </submittedName>
</protein>